<sequence length="713" mass="78431">MRPIVLGSALTAIGVFCAPYLASAEFPAETQAMLDTSVDPCDDFYHYASGGWLKSLELPANKSTYSYAFTSIQDRNDRVILGLAKEDRPHLTPFFQSCVNIKNASATVLKKTLERIAATTSKEELMKLGGELSVLGVNYFTDVGVGANAKNATSYVPITGNPSLTLPDQAMYTGETFKNFEEGYTKYITAVMTAAGSTADDVKRAVSVTINLEKKLAASFMPKVDAVDPVKTYNPMKFGDACLKYPLTMGSIFKGNGLLARMSNGSDIIITSPDYFDKAEQLVASTDLKDLQAFLAFGYVHKQSQFLGEDFVTMRFEFFGKKINGMKALPSRESVCAGNALRSLPDIVGEYYFEKMFDTEREKMITTMVKLIEDAMGARIESTDFLDSQTKDKAKEKLAKVTNLIGKSMQKKQYSFSLTSDSYLDNANAIALDDWNRTLAKVGQLVDRTEWAVSGAVVNAYYAAWMNQMAFPAGILQNPFFDGKRHPALNFGAIGVVVGHELTHGFDSSGRLFDGDGNLNMWWSNYTNQKFEDRASCMREQYNTFVVNGEDGKPLGNVDGALTLGENIADNGGLKLSYEAYKAFMKTRDRRSRQVDDPTMEKHRGGKKISAGQHSFAFRHLRAMDGSNHSNSSDSDTGNLKSDEADKLFFISFANGFAAKSTDGAAKTNLGVDVHSPGQWRVNGAVMNNEVFAKVFQCPSGSKMNPEKKCTVW</sequence>
<dbReference type="Gene3D" id="1.10.1380.10">
    <property type="entry name" value="Neutral endopeptidase , domain2"/>
    <property type="match status" value="1"/>
</dbReference>
<evidence type="ECO:0008006" key="14">
    <source>
        <dbReference type="Google" id="ProtNLM"/>
    </source>
</evidence>
<proteinExistence type="inferred from homology"/>
<dbReference type="InterPro" id="IPR008753">
    <property type="entry name" value="Peptidase_M13_N"/>
</dbReference>
<dbReference type="PANTHER" id="PTHR11733">
    <property type="entry name" value="ZINC METALLOPROTEASE FAMILY M13 NEPRILYSIN-RELATED"/>
    <property type="match status" value="1"/>
</dbReference>
<dbReference type="Pfam" id="PF05649">
    <property type="entry name" value="Peptidase_M13_N"/>
    <property type="match status" value="1"/>
</dbReference>
<dbReference type="AlphaFoldDB" id="A0AAV2Z7S7"/>
<gene>
    <name evidence="12" type="ORF">N0F65_005573</name>
</gene>
<dbReference type="EMBL" id="DAKRPA010000047">
    <property type="protein sequence ID" value="DBA01454.1"/>
    <property type="molecule type" value="Genomic_DNA"/>
</dbReference>
<evidence type="ECO:0000256" key="9">
    <source>
        <dbReference type="SAM" id="SignalP"/>
    </source>
</evidence>
<feature type="domain" description="Peptidase M13 N-terminal" evidence="11">
    <location>
        <begin position="40"/>
        <end position="406"/>
    </location>
</feature>
<feature type="signal peptide" evidence="9">
    <location>
        <begin position="1"/>
        <end position="24"/>
    </location>
</feature>
<reference evidence="12" key="2">
    <citation type="journal article" date="2023" name="Microbiol Resour">
        <title>Decontamination and Annotation of the Draft Genome Sequence of the Oomycete Lagenidium giganteum ARSEF 373.</title>
        <authorList>
            <person name="Morgan W.R."/>
            <person name="Tartar A."/>
        </authorList>
    </citation>
    <scope>NUCLEOTIDE SEQUENCE</scope>
    <source>
        <strain evidence="12">ARSEF 373</strain>
    </source>
</reference>
<comment type="caution">
    <text evidence="12">The sequence shown here is derived from an EMBL/GenBank/DDBJ whole genome shotgun (WGS) entry which is preliminary data.</text>
</comment>
<evidence type="ECO:0000313" key="13">
    <source>
        <dbReference type="Proteomes" id="UP001146120"/>
    </source>
</evidence>
<organism evidence="12 13">
    <name type="scientific">Lagenidium giganteum</name>
    <dbReference type="NCBI Taxonomy" id="4803"/>
    <lineage>
        <taxon>Eukaryota</taxon>
        <taxon>Sar</taxon>
        <taxon>Stramenopiles</taxon>
        <taxon>Oomycota</taxon>
        <taxon>Peronosporomycetes</taxon>
        <taxon>Pythiales</taxon>
        <taxon>Pythiaceae</taxon>
    </lineage>
</organism>
<feature type="compositionally biased region" description="Basic and acidic residues" evidence="8">
    <location>
        <begin position="592"/>
        <end position="603"/>
    </location>
</feature>
<dbReference type="GO" id="GO:0004222">
    <property type="term" value="F:metalloendopeptidase activity"/>
    <property type="evidence" value="ECO:0007669"/>
    <property type="project" value="InterPro"/>
</dbReference>
<keyword evidence="4" id="KW-0479">Metal-binding</keyword>
<feature type="chain" id="PRO_5043830963" description="Endothelin-converting enzyme 1" evidence="9">
    <location>
        <begin position="25"/>
        <end position="713"/>
    </location>
</feature>
<comment type="similarity">
    <text evidence="2">Belongs to the peptidase M13 family.</text>
</comment>
<keyword evidence="6" id="KW-0862">Zinc</keyword>
<dbReference type="SUPFAM" id="SSF55486">
    <property type="entry name" value="Metalloproteases ('zincins'), catalytic domain"/>
    <property type="match status" value="1"/>
</dbReference>
<evidence type="ECO:0000313" key="12">
    <source>
        <dbReference type="EMBL" id="DBA01454.1"/>
    </source>
</evidence>
<evidence type="ECO:0000256" key="2">
    <source>
        <dbReference type="ARBA" id="ARBA00007357"/>
    </source>
</evidence>
<dbReference type="PRINTS" id="PR00786">
    <property type="entry name" value="NEPRILYSIN"/>
</dbReference>
<keyword evidence="7" id="KW-0482">Metalloprotease</keyword>
<dbReference type="GO" id="GO:0016485">
    <property type="term" value="P:protein processing"/>
    <property type="evidence" value="ECO:0007669"/>
    <property type="project" value="TreeGrafter"/>
</dbReference>
<dbReference type="CDD" id="cd08662">
    <property type="entry name" value="M13"/>
    <property type="match status" value="1"/>
</dbReference>
<evidence type="ECO:0000256" key="6">
    <source>
        <dbReference type="ARBA" id="ARBA00022833"/>
    </source>
</evidence>
<dbReference type="GO" id="GO:0046872">
    <property type="term" value="F:metal ion binding"/>
    <property type="evidence" value="ECO:0007669"/>
    <property type="project" value="UniProtKB-KW"/>
</dbReference>
<accession>A0AAV2Z7S7</accession>
<dbReference type="InterPro" id="IPR000718">
    <property type="entry name" value="Peptidase_M13"/>
</dbReference>
<name>A0AAV2Z7S7_9STRA</name>
<reference evidence="12" key="1">
    <citation type="submission" date="2022-11" db="EMBL/GenBank/DDBJ databases">
        <authorList>
            <person name="Morgan W.R."/>
            <person name="Tartar A."/>
        </authorList>
    </citation>
    <scope>NUCLEOTIDE SEQUENCE</scope>
    <source>
        <strain evidence="12">ARSEF 373</strain>
    </source>
</reference>
<keyword evidence="13" id="KW-1185">Reference proteome</keyword>
<dbReference type="InterPro" id="IPR018497">
    <property type="entry name" value="Peptidase_M13_C"/>
</dbReference>
<dbReference type="PANTHER" id="PTHR11733:SF167">
    <property type="entry name" value="FI17812P1-RELATED"/>
    <property type="match status" value="1"/>
</dbReference>
<dbReference type="Gene3D" id="3.40.390.10">
    <property type="entry name" value="Collagenase (Catalytic Domain)"/>
    <property type="match status" value="2"/>
</dbReference>
<evidence type="ECO:0000259" key="10">
    <source>
        <dbReference type="Pfam" id="PF01431"/>
    </source>
</evidence>
<feature type="domain" description="Peptidase M13 C-terminal" evidence="10">
    <location>
        <begin position="459"/>
        <end position="597"/>
    </location>
</feature>
<comment type="cofactor">
    <cofactor evidence="1">
        <name>Zn(2+)</name>
        <dbReference type="ChEBI" id="CHEBI:29105"/>
    </cofactor>
</comment>
<evidence type="ECO:0000256" key="8">
    <source>
        <dbReference type="SAM" id="MobiDB-lite"/>
    </source>
</evidence>
<dbReference type="Proteomes" id="UP001146120">
    <property type="component" value="Unassembled WGS sequence"/>
</dbReference>
<evidence type="ECO:0000259" key="11">
    <source>
        <dbReference type="Pfam" id="PF05649"/>
    </source>
</evidence>
<dbReference type="InterPro" id="IPR024079">
    <property type="entry name" value="MetalloPept_cat_dom_sf"/>
</dbReference>
<protein>
    <recommendedName>
        <fullName evidence="14">Endothelin-converting enzyme 1</fullName>
    </recommendedName>
</protein>
<dbReference type="Pfam" id="PF01431">
    <property type="entry name" value="Peptidase_M13"/>
    <property type="match status" value="2"/>
</dbReference>
<evidence type="ECO:0000256" key="7">
    <source>
        <dbReference type="ARBA" id="ARBA00023049"/>
    </source>
</evidence>
<keyword evidence="3" id="KW-0645">Protease</keyword>
<feature type="domain" description="Peptidase M13 C-terminal" evidence="10">
    <location>
        <begin position="629"/>
        <end position="712"/>
    </location>
</feature>
<keyword evidence="5" id="KW-0378">Hydrolase</keyword>
<feature type="region of interest" description="Disordered" evidence="8">
    <location>
        <begin position="589"/>
        <end position="608"/>
    </location>
</feature>
<evidence type="ECO:0000256" key="3">
    <source>
        <dbReference type="ARBA" id="ARBA00022670"/>
    </source>
</evidence>
<dbReference type="GO" id="GO:0005886">
    <property type="term" value="C:plasma membrane"/>
    <property type="evidence" value="ECO:0007669"/>
    <property type="project" value="TreeGrafter"/>
</dbReference>
<evidence type="ECO:0000256" key="4">
    <source>
        <dbReference type="ARBA" id="ARBA00022723"/>
    </source>
</evidence>
<evidence type="ECO:0000256" key="5">
    <source>
        <dbReference type="ARBA" id="ARBA00022801"/>
    </source>
</evidence>
<evidence type="ECO:0000256" key="1">
    <source>
        <dbReference type="ARBA" id="ARBA00001947"/>
    </source>
</evidence>
<keyword evidence="9" id="KW-0732">Signal</keyword>
<dbReference type="InterPro" id="IPR042089">
    <property type="entry name" value="Peptidase_M13_dom_2"/>
</dbReference>
<dbReference type="PROSITE" id="PS51885">
    <property type="entry name" value="NEPRILYSIN"/>
    <property type="match status" value="1"/>
</dbReference>